<feature type="compositionally biased region" description="Low complexity" evidence="1">
    <location>
        <begin position="278"/>
        <end position="291"/>
    </location>
</feature>
<protein>
    <submittedName>
        <fullName evidence="2">Uncharacterized protein</fullName>
    </submittedName>
</protein>
<feature type="compositionally biased region" description="Low complexity" evidence="1">
    <location>
        <begin position="232"/>
        <end position="256"/>
    </location>
</feature>
<keyword evidence="3" id="KW-1185">Reference proteome</keyword>
<evidence type="ECO:0000313" key="3">
    <source>
        <dbReference type="Proteomes" id="UP000016930"/>
    </source>
</evidence>
<evidence type="ECO:0000256" key="1">
    <source>
        <dbReference type="SAM" id="MobiDB-lite"/>
    </source>
</evidence>
<feature type="compositionally biased region" description="Acidic residues" evidence="1">
    <location>
        <begin position="313"/>
        <end position="334"/>
    </location>
</feature>
<dbReference type="EMBL" id="KB445804">
    <property type="protein sequence ID" value="EMD34037.1"/>
    <property type="molecule type" value="Genomic_DNA"/>
</dbReference>
<reference evidence="2 3" key="1">
    <citation type="journal article" date="2012" name="Proc. Natl. Acad. Sci. U.S.A.">
        <title>Comparative genomics of Ceriporiopsis subvermispora and Phanerochaete chrysosporium provide insight into selective ligninolysis.</title>
        <authorList>
            <person name="Fernandez-Fueyo E."/>
            <person name="Ruiz-Duenas F.J."/>
            <person name="Ferreira P."/>
            <person name="Floudas D."/>
            <person name="Hibbett D.S."/>
            <person name="Canessa P."/>
            <person name="Larrondo L.F."/>
            <person name="James T.Y."/>
            <person name="Seelenfreund D."/>
            <person name="Lobos S."/>
            <person name="Polanco R."/>
            <person name="Tello M."/>
            <person name="Honda Y."/>
            <person name="Watanabe T."/>
            <person name="Watanabe T."/>
            <person name="Ryu J.S."/>
            <person name="Kubicek C.P."/>
            <person name="Schmoll M."/>
            <person name="Gaskell J."/>
            <person name="Hammel K.E."/>
            <person name="St John F.J."/>
            <person name="Vanden Wymelenberg A."/>
            <person name="Sabat G."/>
            <person name="Splinter BonDurant S."/>
            <person name="Syed K."/>
            <person name="Yadav J.S."/>
            <person name="Doddapaneni H."/>
            <person name="Subramanian V."/>
            <person name="Lavin J.L."/>
            <person name="Oguiza J.A."/>
            <person name="Perez G."/>
            <person name="Pisabarro A.G."/>
            <person name="Ramirez L."/>
            <person name="Santoyo F."/>
            <person name="Master E."/>
            <person name="Coutinho P.M."/>
            <person name="Henrissat B."/>
            <person name="Lombard V."/>
            <person name="Magnuson J.K."/>
            <person name="Kuees U."/>
            <person name="Hori C."/>
            <person name="Igarashi K."/>
            <person name="Samejima M."/>
            <person name="Held B.W."/>
            <person name="Barry K.W."/>
            <person name="LaButti K.M."/>
            <person name="Lapidus A."/>
            <person name="Lindquist E.A."/>
            <person name="Lucas S.M."/>
            <person name="Riley R."/>
            <person name="Salamov A.A."/>
            <person name="Hoffmeister D."/>
            <person name="Schwenk D."/>
            <person name="Hadar Y."/>
            <person name="Yarden O."/>
            <person name="de Vries R.P."/>
            <person name="Wiebenga A."/>
            <person name="Stenlid J."/>
            <person name="Eastwood D."/>
            <person name="Grigoriev I.V."/>
            <person name="Berka R.M."/>
            <person name="Blanchette R.A."/>
            <person name="Kersten P."/>
            <person name="Martinez A.T."/>
            <person name="Vicuna R."/>
            <person name="Cullen D."/>
        </authorList>
    </citation>
    <scope>NUCLEOTIDE SEQUENCE [LARGE SCALE GENOMIC DNA]</scope>
    <source>
        <strain evidence="2 3">B</strain>
    </source>
</reference>
<feature type="compositionally biased region" description="Polar residues" evidence="1">
    <location>
        <begin position="201"/>
        <end position="211"/>
    </location>
</feature>
<accession>M2R6U5</accession>
<evidence type="ECO:0000313" key="2">
    <source>
        <dbReference type="EMBL" id="EMD34037.1"/>
    </source>
</evidence>
<feature type="region of interest" description="Disordered" evidence="1">
    <location>
        <begin position="1"/>
        <end position="26"/>
    </location>
</feature>
<feature type="compositionally biased region" description="Basic and acidic residues" evidence="1">
    <location>
        <begin position="187"/>
        <end position="196"/>
    </location>
</feature>
<gene>
    <name evidence="2" type="ORF">CERSUDRAFT_97962</name>
</gene>
<proteinExistence type="predicted"/>
<name>M2R6U5_CERS8</name>
<sequence>MDAMWQLDKSMTSYQSEQHSSVEQPDANELTLCQQVHEGPELIEEIEMEEEDEDEDEEAYQKFVSTLIEATSIVPPPLSATAPASSRVLLSALSPAPHRVYAQDEGIAPSLTLIDPTPANDRLAEALHKFLGTQGDFEGVDVDRLLLIKMGARPQDLRQADERVGVKHPRGALAPGEESGSSRKKPRQEPKLRFSDPSKANLRSSASSHSVQAKPRGRPRKIAANASVLVLPSEKPASSRRAAAPKTPASPKKPLSSGPPATRFSQRHPPKYYALDGTPTAHSPSASPTPSVVFIGNTRFNHTRTASGHEMVSDSDSDSSDEDTQEDSSDDDIQEVIMVSD</sequence>
<organism evidence="2 3">
    <name type="scientific">Ceriporiopsis subvermispora (strain B)</name>
    <name type="common">White-rot fungus</name>
    <name type="synonym">Gelatoporia subvermispora</name>
    <dbReference type="NCBI Taxonomy" id="914234"/>
    <lineage>
        <taxon>Eukaryota</taxon>
        <taxon>Fungi</taxon>
        <taxon>Dikarya</taxon>
        <taxon>Basidiomycota</taxon>
        <taxon>Agaricomycotina</taxon>
        <taxon>Agaricomycetes</taxon>
        <taxon>Polyporales</taxon>
        <taxon>Gelatoporiaceae</taxon>
        <taxon>Gelatoporia</taxon>
    </lineage>
</organism>
<dbReference type="AlphaFoldDB" id="M2R6U5"/>
<dbReference type="HOGENOM" id="CLU_813795_0_0_1"/>
<dbReference type="Proteomes" id="UP000016930">
    <property type="component" value="Unassembled WGS sequence"/>
</dbReference>
<feature type="compositionally biased region" description="Polar residues" evidence="1">
    <location>
        <begin position="9"/>
        <end position="23"/>
    </location>
</feature>
<feature type="region of interest" description="Disordered" evidence="1">
    <location>
        <begin position="157"/>
        <end position="341"/>
    </location>
</feature>